<evidence type="ECO:0000256" key="2">
    <source>
        <dbReference type="SAM" id="Phobius"/>
    </source>
</evidence>
<protein>
    <submittedName>
        <fullName evidence="3">Uncharacterized protein</fullName>
    </submittedName>
</protein>
<evidence type="ECO:0000256" key="1">
    <source>
        <dbReference type="SAM" id="MobiDB-lite"/>
    </source>
</evidence>
<sequence length="236" mass="24081">MTSAASTAAVCHVLSARSAAVCHALSTSRNGESAGTREWRGGGRDGGVPASCSTAAVSSQWGSACGGVGEANRRFGSGPRGAIPAGIVDAQDNCISVSMSQLDVVGGGDSRRGLCIRPACRTRNRSSSSLTNTEVKGLRLGSLRRSVQRNALQENSQSDGKGEVSGTGNDSVQPAPSGQQSSRSQQDDPSYDRKRATAIISGAIALAFGVGYIVLVILLDSRGAVLVPPPPEAMIP</sequence>
<comment type="caution">
    <text evidence="3">The sequence shown here is derived from an EMBL/GenBank/DDBJ whole genome shotgun (WGS) entry which is preliminary data.</text>
</comment>
<feature type="compositionally biased region" description="Polar residues" evidence="1">
    <location>
        <begin position="148"/>
        <end position="159"/>
    </location>
</feature>
<keyword evidence="2" id="KW-1133">Transmembrane helix</keyword>
<feature type="region of interest" description="Disordered" evidence="1">
    <location>
        <begin position="146"/>
        <end position="193"/>
    </location>
</feature>
<reference evidence="3 4" key="1">
    <citation type="journal article" date="2018" name="Cell">
        <title>The Chara Genome: Secondary Complexity and Implications for Plant Terrestrialization.</title>
        <authorList>
            <person name="Nishiyama T."/>
            <person name="Sakayama H."/>
            <person name="Vries J.D."/>
            <person name="Buschmann H."/>
            <person name="Saint-Marcoux D."/>
            <person name="Ullrich K.K."/>
            <person name="Haas F.B."/>
            <person name="Vanderstraeten L."/>
            <person name="Becker D."/>
            <person name="Lang D."/>
            <person name="Vosolsobe S."/>
            <person name="Rombauts S."/>
            <person name="Wilhelmsson P.K.I."/>
            <person name="Janitza P."/>
            <person name="Kern R."/>
            <person name="Heyl A."/>
            <person name="Rumpler F."/>
            <person name="Villalobos L.I.A.C."/>
            <person name="Clay J.M."/>
            <person name="Skokan R."/>
            <person name="Toyoda A."/>
            <person name="Suzuki Y."/>
            <person name="Kagoshima H."/>
            <person name="Schijlen E."/>
            <person name="Tajeshwar N."/>
            <person name="Catarino B."/>
            <person name="Hetherington A.J."/>
            <person name="Saltykova A."/>
            <person name="Bonnot C."/>
            <person name="Breuninger H."/>
            <person name="Symeonidi A."/>
            <person name="Radhakrishnan G.V."/>
            <person name="Van Nieuwerburgh F."/>
            <person name="Deforce D."/>
            <person name="Chang C."/>
            <person name="Karol K.G."/>
            <person name="Hedrich R."/>
            <person name="Ulvskov P."/>
            <person name="Glockner G."/>
            <person name="Delwiche C.F."/>
            <person name="Petrasek J."/>
            <person name="Van de Peer Y."/>
            <person name="Friml J."/>
            <person name="Beilby M."/>
            <person name="Dolan L."/>
            <person name="Kohara Y."/>
            <person name="Sugano S."/>
            <person name="Fujiyama A."/>
            <person name="Delaux P.-M."/>
            <person name="Quint M."/>
            <person name="TheiBen G."/>
            <person name="Hagemann M."/>
            <person name="Harholt J."/>
            <person name="Dunand C."/>
            <person name="Zachgo S."/>
            <person name="Langdale J."/>
            <person name="Maumus F."/>
            <person name="Straeten D.V.D."/>
            <person name="Gould S.B."/>
            <person name="Rensing S.A."/>
        </authorList>
    </citation>
    <scope>NUCLEOTIDE SEQUENCE [LARGE SCALE GENOMIC DNA]</scope>
    <source>
        <strain evidence="3 4">S276</strain>
    </source>
</reference>
<name>A0A388M277_CHABU</name>
<accession>A0A388M277</accession>
<feature type="compositionally biased region" description="Low complexity" evidence="1">
    <location>
        <begin position="173"/>
        <end position="188"/>
    </location>
</feature>
<dbReference type="EMBL" id="BFEA01000687">
    <property type="protein sequence ID" value="GBG88661.1"/>
    <property type="molecule type" value="Genomic_DNA"/>
</dbReference>
<keyword evidence="2" id="KW-0472">Membrane</keyword>
<dbReference type="OrthoDB" id="689350at2759"/>
<evidence type="ECO:0000313" key="3">
    <source>
        <dbReference type="EMBL" id="GBG88661.1"/>
    </source>
</evidence>
<dbReference type="AlphaFoldDB" id="A0A388M277"/>
<keyword evidence="4" id="KW-1185">Reference proteome</keyword>
<dbReference type="Gramene" id="GBG88661">
    <property type="protein sequence ID" value="GBG88661"/>
    <property type="gene ID" value="CBR_g48191"/>
</dbReference>
<proteinExistence type="predicted"/>
<evidence type="ECO:0000313" key="4">
    <source>
        <dbReference type="Proteomes" id="UP000265515"/>
    </source>
</evidence>
<keyword evidence="2" id="KW-0812">Transmembrane</keyword>
<feature type="transmembrane region" description="Helical" evidence="2">
    <location>
        <begin position="198"/>
        <end position="219"/>
    </location>
</feature>
<organism evidence="3 4">
    <name type="scientific">Chara braunii</name>
    <name type="common">Braun's stonewort</name>
    <dbReference type="NCBI Taxonomy" id="69332"/>
    <lineage>
        <taxon>Eukaryota</taxon>
        <taxon>Viridiplantae</taxon>
        <taxon>Streptophyta</taxon>
        <taxon>Charophyceae</taxon>
        <taxon>Charales</taxon>
        <taxon>Characeae</taxon>
        <taxon>Chara</taxon>
    </lineage>
</organism>
<dbReference type="Proteomes" id="UP000265515">
    <property type="component" value="Unassembled WGS sequence"/>
</dbReference>
<gene>
    <name evidence="3" type="ORF">CBR_g48191</name>
</gene>